<comment type="caution">
    <text evidence="1">The sequence shown here is derived from an EMBL/GenBank/DDBJ whole genome shotgun (WGS) entry which is preliminary data.</text>
</comment>
<name>A0A140L4X8_9FIRM</name>
<evidence type="ECO:0000313" key="2">
    <source>
        <dbReference type="Proteomes" id="UP000070456"/>
    </source>
</evidence>
<organism evidence="1 2">
    <name type="scientific">Thermotalea metallivorans</name>
    <dbReference type="NCBI Taxonomy" id="520762"/>
    <lineage>
        <taxon>Bacteria</taxon>
        <taxon>Bacillati</taxon>
        <taxon>Bacillota</taxon>
        <taxon>Clostridia</taxon>
        <taxon>Peptostreptococcales</taxon>
        <taxon>Thermotaleaceae</taxon>
        <taxon>Thermotalea</taxon>
    </lineage>
</organism>
<gene>
    <name evidence="1" type="ORF">AN619_15990</name>
</gene>
<proteinExistence type="predicted"/>
<accession>A0A140L4X8</accession>
<evidence type="ECO:0000313" key="1">
    <source>
        <dbReference type="EMBL" id="KXG75603.1"/>
    </source>
</evidence>
<dbReference type="AlphaFoldDB" id="A0A140L4X8"/>
<dbReference type="InterPro" id="IPR010982">
    <property type="entry name" value="Lambda_DNA-bd_dom_sf"/>
</dbReference>
<evidence type="ECO:0008006" key="3">
    <source>
        <dbReference type="Google" id="ProtNLM"/>
    </source>
</evidence>
<dbReference type="EMBL" id="LOEE01000032">
    <property type="protein sequence ID" value="KXG75603.1"/>
    <property type="molecule type" value="Genomic_DNA"/>
</dbReference>
<reference evidence="1 2" key="1">
    <citation type="submission" date="2015-12" db="EMBL/GenBank/DDBJ databases">
        <title>Draft genome sequence of the thermoanaerobe Thermotalea metallivorans, an isolate from the runoff channel of the Great Artesian Basin, Australia.</title>
        <authorList>
            <person name="Patel B.K."/>
        </authorList>
    </citation>
    <scope>NUCLEOTIDE SEQUENCE [LARGE SCALE GENOMIC DNA]</scope>
    <source>
        <strain evidence="1 2">B2-1</strain>
    </source>
</reference>
<protein>
    <recommendedName>
        <fullName evidence="3">HTH cro/C1-type domain-containing protein</fullName>
    </recommendedName>
</protein>
<keyword evidence="2" id="KW-1185">Reference proteome</keyword>
<dbReference type="OrthoDB" id="2065126at2"/>
<dbReference type="GO" id="GO:0003677">
    <property type="term" value="F:DNA binding"/>
    <property type="evidence" value="ECO:0007669"/>
    <property type="project" value="InterPro"/>
</dbReference>
<sequence>MKNNEIREALKKANMKQWQLAELLHISEFTLSRKLRKEIPEDEKREIISLIRNAERGVTYGK</sequence>
<dbReference type="SUPFAM" id="SSF47413">
    <property type="entry name" value="lambda repressor-like DNA-binding domains"/>
    <property type="match status" value="1"/>
</dbReference>
<dbReference type="Gene3D" id="1.10.10.60">
    <property type="entry name" value="Homeodomain-like"/>
    <property type="match status" value="1"/>
</dbReference>
<dbReference type="RefSeq" id="WP_068556197.1">
    <property type="nucleotide sequence ID" value="NZ_LOEE01000032.1"/>
</dbReference>
<dbReference type="STRING" id="520762.AN619_15990"/>
<dbReference type="Proteomes" id="UP000070456">
    <property type="component" value="Unassembled WGS sequence"/>
</dbReference>